<dbReference type="STRING" id="10195.A0A3M7SQQ4"/>
<dbReference type="InterPro" id="IPR036236">
    <property type="entry name" value="Znf_C2H2_sf"/>
</dbReference>
<dbReference type="AlphaFoldDB" id="A0A3M7SQQ4"/>
<protein>
    <submittedName>
        <fullName evidence="6">Gametocyte-specific factor 1-like isoform X2</fullName>
    </submittedName>
</protein>
<evidence type="ECO:0000256" key="3">
    <source>
        <dbReference type="ARBA" id="ARBA00022833"/>
    </source>
</evidence>
<feature type="domain" description="CHHC U11-48K-type" evidence="5">
    <location>
        <begin position="44"/>
        <end position="71"/>
    </location>
</feature>
<dbReference type="Pfam" id="PF05253">
    <property type="entry name" value="zf-U11-48K"/>
    <property type="match status" value="2"/>
</dbReference>
<accession>A0A3M7SQQ4</accession>
<proteinExistence type="predicted"/>
<dbReference type="PROSITE" id="PS51800">
    <property type="entry name" value="ZF_CHHC_U11_48K"/>
    <property type="match status" value="2"/>
</dbReference>
<gene>
    <name evidence="6" type="ORF">BpHYR1_009621</name>
</gene>
<keyword evidence="2" id="KW-0863">Zinc-finger</keyword>
<keyword evidence="7" id="KW-1185">Reference proteome</keyword>
<dbReference type="PANTHER" id="PTHR21402:SF5">
    <property type="entry name" value="GAMETOCYTE SPECIFIC FACTOR 1"/>
    <property type="match status" value="1"/>
</dbReference>
<dbReference type="OrthoDB" id="10069248at2759"/>
<dbReference type="Proteomes" id="UP000276133">
    <property type="component" value="Unassembled WGS sequence"/>
</dbReference>
<dbReference type="PANTHER" id="PTHR21402">
    <property type="entry name" value="GAMETOCYTE SPECIFIC FACTOR 1-RELATED"/>
    <property type="match status" value="1"/>
</dbReference>
<comment type="caution">
    <text evidence="6">The sequence shown here is derived from an EMBL/GenBank/DDBJ whole genome shotgun (WGS) entry which is preliminary data.</text>
</comment>
<evidence type="ECO:0000313" key="6">
    <source>
        <dbReference type="EMBL" id="RNA38025.1"/>
    </source>
</evidence>
<dbReference type="EMBL" id="REGN01000931">
    <property type="protein sequence ID" value="RNA38025.1"/>
    <property type="molecule type" value="Genomic_DNA"/>
</dbReference>
<dbReference type="InterPro" id="IPR051591">
    <property type="entry name" value="UPF0224_FAM112_RNA_Proc"/>
</dbReference>
<evidence type="ECO:0000256" key="4">
    <source>
        <dbReference type="SAM" id="MobiDB-lite"/>
    </source>
</evidence>
<dbReference type="InterPro" id="IPR022776">
    <property type="entry name" value="TRM13/UPF0224_CHHC_Znf_dom"/>
</dbReference>
<evidence type="ECO:0000256" key="1">
    <source>
        <dbReference type="ARBA" id="ARBA00022723"/>
    </source>
</evidence>
<organism evidence="6 7">
    <name type="scientific">Brachionus plicatilis</name>
    <name type="common">Marine rotifer</name>
    <name type="synonym">Brachionus muelleri</name>
    <dbReference type="NCBI Taxonomy" id="10195"/>
    <lineage>
        <taxon>Eukaryota</taxon>
        <taxon>Metazoa</taxon>
        <taxon>Spiralia</taxon>
        <taxon>Gnathifera</taxon>
        <taxon>Rotifera</taxon>
        <taxon>Eurotatoria</taxon>
        <taxon>Monogononta</taxon>
        <taxon>Pseudotrocha</taxon>
        <taxon>Ploima</taxon>
        <taxon>Brachionidae</taxon>
        <taxon>Brachionus</taxon>
    </lineage>
</organism>
<feature type="domain" description="CHHC U11-48K-type" evidence="5">
    <location>
        <begin position="10"/>
        <end position="37"/>
    </location>
</feature>
<evidence type="ECO:0000256" key="2">
    <source>
        <dbReference type="ARBA" id="ARBA00022771"/>
    </source>
</evidence>
<feature type="compositionally biased region" description="Basic and acidic residues" evidence="4">
    <location>
        <begin position="126"/>
        <end position="139"/>
    </location>
</feature>
<feature type="region of interest" description="Disordered" evidence="4">
    <location>
        <begin position="126"/>
        <end position="157"/>
    </location>
</feature>
<sequence>MSYEFAPDSLATCPFDPNHKVAAHKLQTHIIKCRRSHPELERQFVACPFNASHLIPTSEKEKHIMICIDKDRLVNKRSHHVQSCDLSVPIYENYVHNPDYEDWDRDTDIDVLQPALGSRPSFEKLESNEDKSIFDDKSQSDVTSSQSQSSLSTLSEHKISRGRGQMLKIYGKFYK</sequence>
<dbReference type="GO" id="GO:0008270">
    <property type="term" value="F:zinc ion binding"/>
    <property type="evidence" value="ECO:0007669"/>
    <property type="project" value="UniProtKB-KW"/>
</dbReference>
<feature type="compositionally biased region" description="Low complexity" evidence="4">
    <location>
        <begin position="140"/>
        <end position="154"/>
    </location>
</feature>
<keyword evidence="1" id="KW-0479">Metal-binding</keyword>
<name>A0A3M7SQQ4_BRAPC</name>
<keyword evidence="3" id="KW-0862">Zinc</keyword>
<evidence type="ECO:0000313" key="7">
    <source>
        <dbReference type="Proteomes" id="UP000276133"/>
    </source>
</evidence>
<evidence type="ECO:0000259" key="5">
    <source>
        <dbReference type="PROSITE" id="PS51800"/>
    </source>
</evidence>
<reference evidence="6 7" key="1">
    <citation type="journal article" date="2018" name="Sci. Rep.">
        <title>Genomic signatures of local adaptation to the degree of environmental predictability in rotifers.</title>
        <authorList>
            <person name="Franch-Gras L."/>
            <person name="Hahn C."/>
            <person name="Garcia-Roger E.M."/>
            <person name="Carmona M.J."/>
            <person name="Serra M."/>
            <person name="Gomez A."/>
        </authorList>
    </citation>
    <scope>NUCLEOTIDE SEQUENCE [LARGE SCALE GENOMIC DNA]</scope>
    <source>
        <strain evidence="6">HYR1</strain>
    </source>
</reference>
<dbReference type="SUPFAM" id="SSF57667">
    <property type="entry name" value="beta-beta-alpha zinc fingers"/>
    <property type="match status" value="1"/>
</dbReference>